<evidence type="ECO:0008006" key="5">
    <source>
        <dbReference type="Google" id="ProtNLM"/>
    </source>
</evidence>
<dbReference type="InterPro" id="IPR025420">
    <property type="entry name" value="DUF4143"/>
</dbReference>
<dbReference type="PANTHER" id="PTHR43566">
    <property type="entry name" value="CONSERVED PROTEIN"/>
    <property type="match status" value="1"/>
</dbReference>
<name>F8AC43_THEID</name>
<gene>
    <name evidence="3" type="ordered locus">Thein_0718</name>
</gene>
<organism evidence="3 4">
    <name type="scientific">Thermodesulfatator indicus (strain DSM 15286 / JCM 11887 / CIR29812)</name>
    <dbReference type="NCBI Taxonomy" id="667014"/>
    <lineage>
        <taxon>Bacteria</taxon>
        <taxon>Pseudomonadati</taxon>
        <taxon>Thermodesulfobacteriota</taxon>
        <taxon>Thermodesulfobacteria</taxon>
        <taxon>Thermodesulfobacteriales</taxon>
        <taxon>Thermodesulfatatoraceae</taxon>
        <taxon>Thermodesulfatator</taxon>
    </lineage>
</organism>
<dbReference type="InterPro" id="IPR041682">
    <property type="entry name" value="AAA_14"/>
</dbReference>
<protein>
    <recommendedName>
        <fullName evidence="5">AAA ATPase</fullName>
    </recommendedName>
</protein>
<dbReference type="PaxDb" id="667014-Thein_0718"/>
<dbReference type="PANTHER" id="PTHR43566:SF1">
    <property type="entry name" value="AAA+ ATPASE DOMAIN-CONTAINING PROTEIN"/>
    <property type="match status" value="1"/>
</dbReference>
<dbReference type="AlphaFoldDB" id="F8AC43"/>
<dbReference type="EMBL" id="CP002683">
    <property type="protein sequence ID" value="AEH44598.1"/>
    <property type="molecule type" value="Genomic_DNA"/>
</dbReference>
<feature type="domain" description="DUF4143" evidence="2">
    <location>
        <begin position="227"/>
        <end position="365"/>
    </location>
</feature>
<dbReference type="eggNOG" id="COG1373">
    <property type="taxonomic scope" value="Bacteria"/>
</dbReference>
<dbReference type="SUPFAM" id="SSF52540">
    <property type="entry name" value="P-loop containing nucleoside triphosphate hydrolases"/>
    <property type="match status" value="1"/>
</dbReference>
<sequence>MTKNKILKRDIIDNLLKNISNDYILIIVGARQTGKTSVLLYLQNLLGKKEAVSYLSLEDPTLLSLLNEHPHDLFDIIGPVTERHIVLIDEIQYLKDPSNFLKYHYDFNRDKLKLIVTGSSAFYIDQKFKDSLAGRKRIFLLKPLSLKEVLYFKSIKIPNLHINRDEYISYPLLYRDKIAGTIKEMLIYGSYPAVVLENNSEEKRTILYELVSSYTKKDILESGLTSQEEYFLFLKILASQIGSLVNLSEIASTLRISRYKIDKFVSIALKCFHLYRIRPFFKNVRKELSKTPKFYFFDCGLRNALLNNFELLNTRQDTGQLFENFVFNFLGDLFGYENIQFWRTKDKNEIDFIVEQKRAVEAKYSDSSIKLGRYRYFLEKYNLPLHFLIFKRSSTSRLDKDPRLKFIFFT</sequence>
<dbReference type="RefSeq" id="WP_013907342.1">
    <property type="nucleotide sequence ID" value="NC_015681.1"/>
</dbReference>
<evidence type="ECO:0000313" key="3">
    <source>
        <dbReference type="EMBL" id="AEH44598.1"/>
    </source>
</evidence>
<accession>F8AC43</accession>
<evidence type="ECO:0000259" key="1">
    <source>
        <dbReference type="Pfam" id="PF13173"/>
    </source>
</evidence>
<reference evidence="4" key="1">
    <citation type="submission" date="2011-04" db="EMBL/GenBank/DDBJ databases">
        <title>The complete genome of Thermodesulfatator indicus DSM 15286.</title>
        <authorList>
            <person name="Lucas S."/>
            <person name="Copeland A."/>
            <person name="Lapidus A."/>
            <person name="Bruce D."/>
            <person name="Goodwin L."/>
            <person name="Pitluck S."/>
            <person name="Peters L."/>
            <person name="Kyrpides N."/>
            <person name="Mavromatis K."/>
            <person name="Pagani I."/>
            <person name="Ivanova N."/>
            <person name="Saunders L."/>
            <person name="Detter J.C."/>
            <person name="Tapia R."/>
            <person name="Han C."/>
            <person name="Land M."/>
            <person name="Hauser L."/>
            <person name="Markowitz V."/>
            <person name="Cheng J.-F."/>
            <person name="Hugenholtz P."/>
            <person name="Woyke T."/>
            <person name="Wu D."/>
            <person name="Spring S."/>
            <person name="Schroeder M."/>
            <person name="Brambilla E."/>
            <person name="Klenk H.-P."/>
            <person name="Eisen J.A."/>
        </authorList>
    </citation>
    <scope>NUCLEOTIDE SEQUENCE [LARGE SCALE GENOMIC DNA]</scope>
    <source>
        <strain evidence="4">DSM 15286 / JCM 11887 / CIR29812</strain>
    </source>
</reference>
<dbReference type="Pfam" id="PF13635">
    <property type="entry name" value="DUF4143"/>
    <property type="match status" value="1"/>
</dbReference>
<reference evidence="3 4" key="2">
    <citation type="journal article" date="2012" name="Stand. Genomic Sci.">
        <title>Complete genome sequence of the thermophilic sulfate-reducing ocean bacterium Thermodesulfatator indicus type strain (CIR29812(T)).</title>
        <authorList>
            <person name="Anderson I."/>
            <person name="Saunders E."/>
            <person name="Lapidus A."/>
            <person name="Nolan M."/>
            <person name="Lucas S."/>
            <person name="Tice H."/>
            <person name="Del Rio T.G."/>
            <person name="Cheng J.F."/>
            <person name="Han C."/>
            <person name="Tapia R."/>
            <person name="Goodwin L.A."/>
            <person name="Pitluck S."/>
            <person name="Liolios K."/>
            <person name="Mavromatis K."/>
            <person name="Pagani I."/>
            <person name="Ivanova N."/>
            <person name="Mikhailova N."/>
            <person name="Pati A."/>
            <person name="Chen A."/>
            <person name="Palaniappan K."/>
            <person name="Land M."/>
            <person name="Hauser L."/>
            <person name="Jeffries C.D."/>
            <person name="Chang Y.J."/>
            <person name="Brambilla E.M."/>
            <person name="Rohde M."/>
            <person name="Spring S."/>
            <person name="Goker M."/>
            <person name="Detter J.C."/>
            <person name="Woyke T."/>
            <person name="Bristow J."/>
            <person name="Eisen J.A."/>
            <person name="Markowitz V."/>
            <person name="Hugenholtz P."/>
            <person name="Kyrpides N.C."/>
            <person name="Klenk H.P."/>
        </authorList>
    </citation>
    <scope>NUCLEOTIDE SEQUENCE [LARGE SCALE GENOMIC DNA]</scope>
    <source>
        <strain evidence="4">DSM 15286 / JCM 11887 / CIR29812</strain>
    </source>
</reference>
<dbReference type="KEGG" id="tid:Thein_0718"/>
<proteinExistence type="predicted"/>
<dbReference type="Pfam" id="PF13173">
    <property type="entry name" value="AAA_14"/>
    <property type="match status" value="1"/>
</dbReference>
<dbReference type="InParanoid" id="F8AC43"/>
<evidence type="ECO:0000259" key="2">
    <source>
        <dbReference type="Pfam" id="PF13635"/>
    </source>
</evidence>
<feature type="domain" description="AAA" evidence="1">
    <location>
        <begin position="22"/>
        <end position="150"/>
    </location>
</feature>
<dbReference type="OrthoDB" id="9783412at2"/>
<dbReference type="PATRIC" id="fig|667014.3.peg.743"/>
<dbReference type="Proteomes" id="UP000006793">
    <property type="component" value="Chromosome"/>
</dbReference>
<dbReference type="Gene3D" id="3.40.50.300">
    <property type="entry name" value="P-loop containing nucleotide triphosphate hydrolases"/>
    <property type="match status" value="1"/>
</dbReference>
<keyword evidence="4" id="KW-1185">Reference proteome</keyword>
<dbReference type="InterPro" id="IPR027417">
    <property type="entry name" value="P-loop_NTPase"/>
</dbReference>
<dbReference type="HOGENOM" id="CLU_041527_3_1_0"/>
<evidence type="ECO:0000313" key="4">
    <source>
        <dbReference type="Proteomes" id="UP000006793"/>
    </source>
</evidence>